<evidence type="ECO:0000313" key="4">
    <source>
        <dbReference type="Proteomes" id="UP000324927"/>
    </source>
</evidence>
<accession>A0A5A9GIF0</accession>
<comment type="caution">
    <text evidence="3">The sequence shown here is derived from an EMBL/GenBank/DDBJ whole genome shotgun (WGS) entry which is preliminary data.</text>
</comment>
<evidence type="ECO:0000259" key="2">
    <source>
        <dbReference type="Pfam" id="PF14326"/>
    </source>
</evidence>
<dbReference type="AlphaFoldDB" id="A0A5A9GIF0"/>
<dbReference type="Pfam" id="PF14326">
    <property type="entry name" value="DUF4384"/>
    <property type="match status" value="1"/>
</dbReference>
<feature type="signal peptide" evidence="1">
    <location>
        <begin position="1"/>
        <end position="41"/>
    </location>
</feature>
<name>A0A5A9GIF0_AZOLI</name>
<dbReference type="InterPro" id="IPR025493">
    <property type="entry name" value="DUF4384"/>
</dbReference>
<feature type="chain" id="PRO_5023105221" evidence="1">
    <location>
        <begin position="42"/>
        <end position="278"/>
    </location>
</feature>
<evidence type="ECO:0000256" key="1">
    <source>
        <dbReference type="SAM" id="SignalP"/>
    </source>
</evidence>
<gene>
    <name evidence="3" type="ORF">FZ942_21920</name>
</gene>
<proteinExistence type="predicted"/>
<dbReference type="EMBL" id="VTTN01000009">
    <property type="protein sequence ID" value="KAA0594210.1"/>
    <property type="molecule type" value="Genomic_DNA"/>
</dbReference>
<sequence length="278" mass="28651">MPRISFTLFPTGMARFVRCLGGARLAAAGIAAFLLSGQTLAQSQPDTATTPAEAVRLVSATAGGFTCAGVTVAETGKGLRVGGYVGTGEDAAALKAALTGLPPGIDVDARVALRPWPLCEALGVAGPLDRQGAGTLDLAFNRPSMVYRKDEKLEVTVSAGTSGHLTVDYIDTDGSVIHMVPMRLRRDDRLEAGRPVTLGGGKSAADRVYTITPPYGPAMILALVTRAPLFPADREEVEPAGPYLASLRAALAKVESGANPEADGGAVARSAFFTTVAE</sequence>
<feature type="domain" description="DUF4384" evidence="2">
    <location>
        <begin position="146"/>
        <end position="228"/>
    </location>
</feature>
<reference evidence="3 4" key="1">
    <citation type="submission" date="2019-08" db="EMBL/GenBank/DDBJ databases">
        <authorList>
            <person name="Grouzdev D."/>
            <person name="Tikhonova E."/>
            <person name="Kravchenko I."/>
        </authorList>
    </citation>
    <scope>NUCLEOTIDE SEQUENCE [LARGE SCALE GENOMIC DNA]</scope>
    <source>
        <strain evidence="3 4">59b</strain>
    </source>
</reference>
<evidence type="ECO:0000313" key="3">
    <source>
        <dbReference type="EMBL" id="KAA0594210.1"/>
    </source>
</evidence>
<dbReference type="OrthoDB" id="9801841at2"/>
<keyword evidence="4" id="KW-1185">Reference proteome</keyword>
<organism evidence="3 4">
    <name type="scientific">Azospirillum lipoferum</name>
    <dbReference type="NCBI Taxonomy" id="193"/>
    <lineage>
        <taxon>Bacteria</taxon>
        <taxon>Pseudomonadati</taxon>
        <taxon>Pseudomonadota</taxon>
        <taxon>Alphaproteobacteria</taxon>
        <taxon>Rhodospirillales</taxon>
        <taxon>Azospirillaceae</taxon>
        <taxon>Azospirillum</taxon>
    </lineage>
</organism>
<protein>
    <submittedName>
        <fullName evidence="3">DUF4384 domain-containing protein</fullName>
    </submittedName>
</protein>
<keyword evidence="1" id="KW-0732">Signal</keyword>
<dbReference type="Proteomes" id="UP000324927">
    <property type="component" value="Unassembled WGS sequence"/>
</dbReference>